<dbReference type="PANTHER" id="PTHR40278">
    <property type="entry name" value="DNA UTILIZATION PROTEIN HOFN"/>
    <property type="match status" value="1"/>
</dbReference>
<dbReference type="PATRIC" id="fig|659018.3.peg.2856"/>
<dbReference type="InterPro" id="IPR043129">
    <property type="entry name" value="ATPase_NBD"/>
</dbReference>
<organism evidence="2 3">
    <name type="scientific">Stenotrophomonas daejeonensis</name>
    <dbReference type="NCBI Taxonomy" id="659018"/>
    <lineage>
        <taxon>Bacteria</taxon>
        <taxon>Pseudomonadati</taxon>
        <taxon>Pseudomonadota</taxon>
        <taxon>Gammaproteobacteria</taxon>
        <taxon>Lysobacterales</taxon>
        <taxon>Lysobacteraceae</taxon>
        <taxon>Stenotrophomonas</taxon>
    </lineage>
</organism>
<sequence length="377" mass="41085">MPSGIALMARLRRYGRGLGAFLTWWRGGLLAWLPARWRRLFGLAQERLLLSAGEGELRLRRRDDTGEVHELMRLPTPLLPADLDAALDPRLARLPRWLVLPVGVALRRPMLLPAAAGERLRDVVGFEIDRQTPFAASAVYYDARLRGRRDDGQLNVELVAVPCGELERAVAALGEVAEGLAGVDVADGDERLLDVNLLPLAARGGGRDRQARLGLVLAAVALLATIATAWQVLENRRAAAAARAAEVEALAVDARRVVAQREALSELVESVAFLERTRAERPTVTEVLDELSRRLPDGTYLEKLSIEGERMSLIGLSGEAPALVARLEGARQWRNPALSGALQPDPRTRHDRFTLVAGLAGTDAAAPRREGGNADRR</sequence>
<dbReference type="InterPro" id="IPR052534">
    <property type="entry name" value="Extracell_DNA_Util/SecSys_Comp"/>
</dbReference>
<accession>A0A0R0DNP0</accession>
<feature type="transmembrane region" description="Helical" evidence="1">
    <location>
        <begin position="213"/>
        <end position="233"/>
    </location>
</feature>
<dbReference type="RefSeq" id="WP_057641820.1">
    <property type="nucleotide sequence ID" value="NZ_LDJP01000085.1"/>
</dbReference>
<evidence type="ECO:0000256" key="1">
    <source>
        <dbReference type="SAM" id="Phobius"/>
    </source>
</evidence>
<reference evidence="2 3" key="1">
    <citation type="submission" date="2015-05" db="EMBL/GenBank/DDBJ databases">
        <title>Genome sequencing and analysis of members of genus Stenotrophomonas.</title>
        <authorList>
            <person name="Patil P.P."/>
            <person name="Midha S."/>
            <person name="Patil P.B."/>
        </authorList>
    </citation>
    <scope>NUCLEOTIDE SEQUENCE [LARGE SCALE GENOMIC DNA]</scope>
    <source>
        <strain evidence="2 3">JCM 16244</strain>
    </source>
</reference>
<dbReference type="AlphaFoldDB" id="A0A0R0DNP0"/>
<protein>
    <submittedName>
        <fullName evidence="2">General secretion pathway protein GspL</fullName>
    </submittedName>
</protein>
<keyword evidence="3" id="KW-1185">Reference proteome</keyword>
<evidence type="ECO:0000313" key="2">
    <source>
        <dbReference type="EMBL" id="KRG82997.1"/>
    </source>
</evidence>
<proteinExistence type="predicted"/>
<dbReference type="PANTHER" id="PTHR40278:SF1">
    <property type="entry name" value="DNA UTILIZATION PROTEIN HOFN"/>
    <property type="match status" value="1"/>
</dbReference>
<dbReference type="SUPFAM" id="SSF53067">
    <property type="entry name" value="Actin-like ATPase domain"/>
    <property type="match status" value="1"/>
</dbReference>
<evidence type="ECO:0000313" key="3">
    <source>
        <dbReference type="Proteomes" id="UP000050940"/>
    </source>
</evidence>
<dbReference type="Pfam" id="PF05137">
    <property type="entry name" value="PilN"/>
    <property type="match status" value="1"/>
</dbReference>
<keyword evidence="1" id="KW-0472">Membrane</keyword>
<gene>
    <name evidence="2" type="ORF">ABB34_13240</name>
</gene>
<dbReference type="STRING" id="659018.ABB34_13240"/>
<keyword evidence="1" id="KW-0812">Transmembrane</keyword>
<comment type="caution">
    <text evidence="2">The sequence shown here is derived from an EMBL/GenBank/DDBJ whole genome shotgun (WGS) entry which is preliminary data.</text>
</comment>
<dbReference type="EMBL" id="LDJP01000085">
    <property type="protein sequence ID" value="KRG82997.1"/>
    <property type="molecule type" value="Genomic_DNA"/>
</dbReference>
<dbReference type="InterPro" id="IPR007813">
    <property type="entry name" value="PilN"/>
</dbReference>
<keyword evidence="1" id="KW-1133">Transmembrane helix</keyword>
<name>A0A0R0DNP0_9GAMM</name>
<dbReference type="Proteomes" id="UP000050940">
    <property type="component" value="Unassembled WGS sequence"/>
</dbReference>